<dbReference type="EMBL" id="CAJNNW010024464">
    <property type="protein sequence ID" value="CAE8672574.1"/>
    <property type="molecule type" value="Genomic_DNA"/>
</dbReference>
<accession>A0A813J824</accession>
<evidence type="ECO:0000313" key="1">
    <source>
        <dbReference type="EMBL" id="CAE8672574.1"/>
    </source>
</evidence>
<evidence type="ECO:0000313" key="2">
    <source>
        <dbReference type="Proteomes" id="UP000626109"/>
    </source>
</evidence>
<dbReference type="Pfam" id="PF00400">
    <property type="entry name" value="WD40"/>
    <property type="match status" value="2"/>
</dbReference>
<feature type="non-terminal residue" evidence="1">
    <location>
        <position position="1"/>
    </location>
</feature>
<name>A0A813J824_POLGL</name>
<reference evidence="1" key="1">
    <citation type="submission" date="2021-02" db="EMBL/GenBank/DDBJ databases">
        <authorList>
            <person name="Dougan E. K."/>
            <person name="Rhodes N."/>
            <person name="Thang M."/>
            <person name="Chan C."/>
        </authorList>
    </citation>
    <scope>NUCLEOTIDE SEQUENCE</scope>
</reference>
<dbReference type="InterPro" id="IPR036322">
    <property type="entry name" value="WD40_repeat_dom_sf"/>
</dbReference>
<proteinExistence type="predicted"/>
<sequence length="371" mass="38971">MVTAACITQVRRSYPHFTFAASRRRQMPGPASCFLGALLLRLVSWSDPWQTTCLSLGCPGARALAACEVPGSSGVVVAAGGGAQWWQEDPDSGLWRCTRSSVDPALRGPLFSIAVDPSSGSVAVGGGEGRAASLFTADGALLATLEGHTGWVRAMAFHAGQLFTVGCNFVKVWRPLPEGVGWKLVGDLVGEGDILALAISACGVLVAAGVSSKLQLWQLPSRDLRPKEWLAAAEQSLTTQPSLHEGRVTCLSSQGCWLFSVGQDGHVQKRRFLQSSAQAGDSLQSARLTALHGKFESIAILEEGDLLAVGSDAGELCVFDGRNLELLGRLQGLHQGAPVSSLCPVSGGRVASVSSRHSHLEVTPVLQIAKN</sequence>
<comment type="caution">
    <text evidence="1">The sequence shown here is derived from an EMBL/GenBank/DDBJ whole genome shotgun (WGS) entry which is preliminary data.</text>
</comment>
<gene>
    <name evidence="1" type="ORF">PGLA2088_LOCUS18143</name>
</gene>
<dbReference type="SMART" id="SM00320">
    <property type="entry name" value="WD40"/>
    <property type="match status" value="4"/>
</dbReference>
<dbReference type="SUPFAM" id="SSF50978">
    <property type="entry name" value="WD40 repeat-like"/>
    <property type="match status" value="1"/>
</dbReference>
<evidence type="ECO:0008006" key="3">
    <source>
        <dbReference type="Google" id="ProtNLM"/>
    </source>
</evidence>
<protein>
    <recommendedName>
        <fullName evidence="3">Intraflagellar transport protein 122 homolog</fullName>
    </recommendedName>
</protein>
<organism evidence="1 2">
    <name type="scientific">Polarella glacialis</name>
    <name type="common">Dinoflagellate</name>
    <dbReference type="NCBI Taxonomy" id="89957"/>
    <lineage>
        <taxon>Eukaryota</taxon>
        <taxon>Sar</taxon>
        <taxon>Alveolata</taxon>
        <taxon>Dinophyceae</taxon>
        <taxon>Suessiales</taxon>
        <taxon>Suessiaceae</taxon>
        <taxon>Polarella</taxon>
    </lineage>
</organism>
<dbReference type="InterPro" id="IPR001680">
    <property type="entry name" value="WD40_rpt"/>
</dbReference>
<dbReference type="Proteomes" id="UP000626109">
    <property type="component" value="Unassembled WGS sequence"/>
</dbReference>
<dbReference type="InterPro" id="IPR015943">
    <property type="entry name" value="WD40/YVTN_repeat-like_dom_sf"/>
</dbReference>
<dbReference type="Gene3D" id="2.130.10.10">
    <property type="entry name" value="YVTN repeat-like/Quinoprotein amine dehydrogenase"/>
    <property type="match status" value="2"/>
</dbReference>
<dbReference type="AlphaFoldDB" id="A0A813J824"/>